<feature type="region of interest" description="Disordered" evidence="1">
    <location>
        <begin position="193"/>
        <end position="216"/>
    </location>
</feature>
<protein>
    <recommendedName>
        <fullName evidence="2">Nitroreductase domain-containing protein</fullName>
    </recommendedName>
</protein>
<dbReference type="EMBL" id="BOOW01000013">
    <property type="protein sequence ID" value="GII92134.1"/>
    <property type="molecule type" value="Genomic_DNA"/>
</dbReference>
<evidence type="ECO:0000313" key="4">
    <source>
        <dbReference type="Proteomes" id="UP000606172"/>
    </source>
</evidence>
<name>A0A919VBI0_9ACTN</name>
<dbReference type="RefSeq" id="WP_204024661.1">
    <property type="nucleotide sequence ID" value="NZ_BOOW01000013.1"/>
</dbReference>
<dbReference type="Pfam" id="PF00881">
    <property type="entry name" value="Nitroreductase"/>
    <property type="match status" value="1"/>
</dbReference>
<proteinExistence type="predicted"/>
<gene>
    <name evidence="3" type="ORF">Ssi02_23650</name>
</gene>
<dbReference type="SUPFAM" id="SSF55469">
    <property type="entry name" value="FMN-dependent nitroreductase-like"/>
    <property type="match status" value="2"/>
</dbReference>
<dbReference type="NCBIfam" id="NF047509">
    <property type="entry name" value="Rv3131_FMN_oxido"/>
    <property type="match status" value="1"/>
</dbReference>
<accession>A0A919VBI0</accession>
<reference evidence="3" key="1">
    <citation type="submission" date="2021-01" db="EMBL/GenBank/DDBJ databases">
        <title>Whole genome shotgun sequence of Sinosporangium siamense NBRC 109515.</title>
        <authorList>
            <person name="Komaki H."/>
            <person name="Tamura T."/>
        </authorList>
    </citation>
    <scope>NUCLEOTIDE SEQUENCE</scope>
    <source>
        <strain evidence="3">NBRC 109515</strain>
    </source>
</reference>
<evidence type="ECO:0000259" key="2">
    <source>
        <dbReference type="Pfam" id="PF00881"/>
    </source>
</evidence>
<dbReference type="InterPro" id="IPR029479">
    <property type="entry name" value="Nitroreductase"/>
</dbReference>
<sequence>MSGPTDDETTEMLRAAAGAAAWAPSVHNTQPWSFVLSGGELGLRADADRLLRVGDTSGRQMLISCGAALFNVHVALLAKGQRPQLRVLPDPDRPNLLATVRLGESDGADEHSRMLYDQIELRHTHRGGFTDDPVPAELLRVLTLEAEAEGALFTPVASPSAVRVIAALTTAAQEVQEQDLAFSLELLRWSRPPGDTRREGVPAHAYPAAPSRTEPQFDQRDYAHGRGWGFERQVGGQAPGHAGVVAVITTAEDRRKDWLTTGQALQRVLLRACAHGVSAAFHTQALEMHHLREFLREELLSGEHPQMIMRLGVPEETLGTPRRPLDDMLEEDL</sequence>
<dbReference type="InterPro" id="IPR050627">
    <property type="entry name" value="Nitroreductase/BluB"/>
</dbReference>
<dbReference type="Proteomes" id="UP000606172">
    <property type="component" value="Unassembled WGS sequence"/>
</dbReference>
<dbReference type="PANTHER" id="PTHR23026:SF123">
    <property type="entry name" value="NAD(P)H NITROREDUCTASE RV3131-RELATED"/>
    <property type="match status" value="1"/>
</dbReference>
<comment type="caution">
    <text evidence="3">The sequence shown here is derived from an EMBL/GenBank/DDBJ whole genome shotgun (WGS) entry which is preliminary data.</text>
</comment>
<evidence type="ECO:0000313" key="3">
    <source>
        <dbReference type="EMBL" id="GII92134.1"/>
    </source>
</evidence>
<dbReference type="GO" id="GO:0016491">
    <property type="term" value="F:oxidoreductase activity"/>
    <property type="evidence" value="ECO:0007669"/>
    <property type="project" value="InterPro"/>
</dbReference>
<organism evidence="3 4">
    <name type="scientific">Sinosporangium siamense</name>
    <dbReference type="NCBI Taxonomy" id="1367973"/>
    <lineage>
        <taxon>Bacteria</taxon>
        <taxon>Bacillati</taxon>
        <taxon>Actinomycetota</taxon>
        <taxon>Actinomycetes</taxon>
        <taxon>Streptosporangiales</taxon>
        <taxon>Streptosporangiaceae</taxon>
        <taxon>Sinosporangium</taxon>
    </lineage>
</organism>
<dbReference type="PANTHER" id="PTHR23026">
    <property type="entry name" value="NADPH NITROREDUCTASE"/>
    <property type="match status" value="1"/>
</dbReference>
<keyword evidence="4" id="KW-1185">Reference proteome</keyword>
<evidence type="ECO:0000256" key="1">
    <source>
        <dbReference type="SAM" id="MobiDB-lite"/>
    </source>
</evidence>
<dbReference type="Gene3D" id="3.40.109.10">
    <property type="entry name" value="NADH Oxidase"/>
    <property type="match status" value="2"/>
</dbReference>
<dbReference type="InterPro" id="IPR000415">
    <property type="entry name" value="Nitroreductase-like"/>
</dbReference>
<dbReference type="AlphaFoldDB" id="A0A919VBI0"/>
<feature type="domain" description="Nitroreductase" evidence="2">
    <location>
        <begin position="121"/>
        <end position="312"/>
    </location>
</feature>